<dbReference type="SUPFAM" id="SSF54373">
    <property type="entry name" value="FAD-linked reductases, C-terminal domain"/>
    <property type="match status" value="1"/>
</dbReference>
<sequence>MSPAPASARGHADVAIIGAGVVGVATAYALARRGYHVHLLDRAAGPALGASFANGAQLSYAYTDAMAGPALWKQLPGLLTGRDPSFRARTSLDPDYLRWGLSFLRNATTARLHRNTLSTLELALESRAAMDALLDRHPIAFGQRTAGKLHVYYSADALPAARTMIALKRERGMRQRLVDPAEAISIEPALAGASGMAGVVYSPDEEVGDPWAFSNGLLEVSRNHHGVDCSFGFDLKQLRRDGTSWRLEDAEGRITTARDVIVCAGIDSGRLLRPLGIRVPVMAVKGYSFTAPCGAAAPSASITDTARKLVFCRLGDRIRVAGLAEVNDWDPSPEPSRVQDLVALARASLPEAADYERVTSHWAGLRPVTPFSTPIIGQVAPGLVLNIGHGMLGWTLAMGSAERVAALFPPR</sequence>
<dbReference type="RefSeq" id="WP_162409968.1">
    <property type="nucleotide sequence ID" value="NZ_PDWN01000006.1"/>
</dbReference>
<evidence type="ECO:0000256" key="1">
    <source>
        <dbReference type="ARBA" id="ARBA00009410"/>
    </source>
</evidence>
<evidence type="ECO:0000256" key="2">
    <source>
        <dbReference type="ARBA" id="ARBA00023002"/>
    </source>
</evidence>
<dbReference type="Gene3D" id="3.30.9.10">
    <property type="entry name" value="D-Amino Acid Oxidase, subunit A, domain 2"/>
    <property type="match status" value="1"/>
</dbReference>
<dbReference type="Proteomes" id="UP000788419">
    <property type="component" value="Unassembled WGS sequence"/>
</dbReference>
<dbReference type="EMBL" id="PDWN01000006">
    <property type="protein sequence ID" value="KAF1695059.1"/>
    <property type="molecule type" value="Genomic_DNA"/>
</dbReference>
<dbReference type="Pfam" id="PF01266">
    <property type="entry name" value="DAO"/>
    <property type="match status" value="1"/>
</dbReference>
<dbReference type="PANTHER" id="PTHR13847">
    <property type="entry name" value="SARCOSINE DEHYDROGENASE-RELATED"/>
    <property type="match status" value="1"/>
</dbReference>
<feature type="domain" description="FAD dependent oxidoreductase" evidence="3">
    <location>
        <begin position="13"/>
        <end position="407"/>
    </location>
</feature>
<comment type="similarity">
    <text evidence="1">Belongs to the DadA oxidoreductase family.</text>
</comment>
<keyword evidence="5" id="KW-1185">Reference proteome</keyword>
<protein>
    <submittedName>
        <fullName evidence="4">Amino acid dehydrogenase</fullName>
    </submittedName>
</protein>
<evidence type="ECO:0000259" key="3">
    <source>
        <dbReference type="Pfam" id="PF01266"/>
    </source>
</evidence>
<dbReference type="InterPro" id="IPR036188">
    <property type="entry name" value="FAD/NAD-bd_sf"/>
</dbReference>
<keyword evidence="2" id="KW-0560">Oxidoreductase</keyword>
<dbReference type="PRINTS" id="PR00420">
    <property type="entry name" value="RNGMNOXGNASE"/>
</dbReference>
<evidence type="ECO:0000313" key="5">
    <source>
        <dbReference type="Proteomes" id="UP000788419"/>
    </source>
</evidence>
<name>A0ABQ6Z7N4_9GAMM</name>
<comment type="caution">
    <text evidence="4">The sequence shown here is derived from an EMBL/GenBank/DDBJ whole genome shotgun (WGS) entry which is preliminary data.</text>
</comment>
<accession>A0ABQ6Z7N4</accession>
<dbReference type="Gene3D" id="3.50.50.60">
    <property type="entry name" value="FAD/NAD(P)-binding domain"/>
    <property type="match status" value="2"/>
</dbReference>
<organism evidence="4 5">
    <name type="scientific">Pseudoxanthomonas daejeonensis</name>
    <dbReference type="NCBI Taxonomy" id="266062"/>
    <lineage>
        <taxon>Bacteria</taxon>
        <taxon>Pseudomonadati</taxon>
        <taxon>Pseudomonadota</taxon>
        <taxon>Gammaproteobacteria</taxon>
        <taxon>Lysobacterales</taxon>
        <taxon>Lysobacteraceae</taxon>
        <taxon>Pseudoxanthomonas</taxon>
    </lineage>
</organism>
<evidence type="ECO:0000313" key="4">
    <source>
        <dbReference type="EMBL" id="KAF1695059.1"/>
    </source>
</evidence>
<dbReference type="InterPro" id="IPR006076">
    <property type="entry name" value="FAD-dep_OxRdtase"/>
</dbReference>
<dbReference type="SUPFAM" id="SSF51905">
    <property type="entry name" value="FAD/NAD(P)-binding domain"/>
    <property type="match status" value="1"/>
</dbReference>
<gene>
    <name evidence="4" type="ORF">CSC65_07540</name>
</gene>
<reference evidence="4 5" key="1">
    <citation type="submission" date="2017-10" db="EMBL/GenBank/DDBJ databases">
        <title>Whole genome sequencing of members of genus Pseudoxanthomonas.</title>
        <authorList>
            <person name="Kumar S."/>
            <person name="Bansal K."/>
            <person name="Kaur A."/>
            <person name="Patil P."/>
            <person name="Sharma S."/>
            <person name="Patil P.B."/>
        </authorList>
    </citation>
    <scope>NUCLEOTIDE SEQUENCE [LARGE SCALE GENOMIC DNA]</scope>
    <source>
        <strain evidence="4 5">DSM 17801</strain>
    </source>
</reference>
<proteinExistence type="inferred from homology"/>
<dbReference type="PANTHER" id="PTHR13847:SF280">
    <property type="entry name" value="D-AMINO ACID DEHYDROGENASE"/>
    <property type="match status" value="1"/>
</dbReference>